<evidence type="ECO:0000313" key="3">
    <source>
        <dbReference type="EMBL" id="MCU6766272.1"/>
    </source>
</evidence>
<evidence type="ECO:0000313" key="4">
    <source>
        <dbReference type="Proteomes" id="UP001652409"/>
    </source>
</evidence>
<sequence length="300" mass="34247">MKRIIKVETKEPVILQCTDLVFSQKPYWCNATRVPLKMSILHQRAFFEYDDKPAPQPCILWITGGGWTEVDQNVWLPELSYYAKKGYVVASVSYSLPATWFFPEMLMDVKQAIRYLRAHACEWNIDPDRIAVMGESAGGHLASLVAATGDRKEFEKGEYLDESSAVQSAVIFYGAVDMMNFEGRESLDSYDEKEQFLLRGKLEPQSLAAGVNHLRHEKTIGEKMDPRFYITEETPPFLLLHGTKDTQVPVFHSDILYEKLEKEGVPTEFVLIDGVDHADAAFSQTEVKDLILDYLHRTLK</sequence>
<dbReference type="InterPro" id="IPR029058">
    <property type="entry name" value="AB_hydrolase_fold"/>
</dbReference>
<keyword evidence="4" id="KW-1185">Reference proteome</keyword>
<dbReference type="Pfam" id="PF20434">
    <property type="entry name" value="BD-FAE"/>
    <property type="match status" value="1"/>
</dbReference>
<dbReference type="GO" id="GO:0016787">
    <property type="term" value="F:hydrolase activity"/>
    <property type="evidence" value="ECO:0007669"/>
    <property type="project" value="UniProtKB-KW"/>
</dbReference>
<accession>A0ABT2TW08</accession>
<dbReference type="PANTHER" id="PTHR48081">
    <property type="entry name" value="AB HYDROLASE SUPERFAMILY PROTEIN C4A8.06C"/>
    <property type="match status" value="1"/>
</dbReference>
<dbReference type="EMBL" id="JAOQJL010000027">
    <property type="protein sequence ID" value="MCU6766272.1"/>
    <property type="molecule type" value="Genomic_DNA"/>
</dbReference>
<keyword evidence="1 3" id="KW-0378">Hydrolase</keyword>
<dbReference type="RefSeq" id="WP_158422104.1">
    <property type="nucleotide sequence ID" value="NZ_JAOQJL010000027.1"/>
</dbReference>
<dbReference type="InterPro" id="IPR049492">
    <property type="entry name" value="BD-FAE-like_dom"/>
</dbReference>
<evidence type="ECO:0000259" key="2">
    <source>
        <dbReference type="Pfam" id="PF20434"/>
    </source>
</evidence>
<dbReference type="InterPro" id="IPR050300">
    <property type="entry name" value="GDXG_lipolytic_enzyme"/>
</dbReference>
<dbReference type="Gene3D" id="3.40.50.1820">
    <property type="entry name" value="alpha/beta hydrolase"/>
    <property type="match status" value="1"/>
</dbReference>
<comment type="caution">
    <text evidence="3">The sequence shown here is derived from an EMBL/GenBank/DDBJ whole genome shotgun (WGS) entry which is preliminary data.</text>
</comment>
<organism evidence="3 4">
    <name type="scientific">Blautia ammoniilytica</name>
    <dbReference type="NCBI Taxonomy" id="2981782"/>
    <lineage>
        <taxon>Bacteria</taxon>
        <taxon>Bacillati</taxon>
        <taxon>Bacillota</taxon>
        <taxon>Clostridia</taxon>
        <taxon>Lachnospirales</taxon>
        <taxon>Lachnospiraceae</taxon>
        <taxon>Blautia</taxon>
    </lineage>
</organism>
<reference evidence="3 4" key="1">
    <citation type="journal article" date="2021" name="ISME Commun">
        <title>Automated analysis of genomic sequences facilitates high-throughput and comprehensive description of bacteria.</title>
        <authorList>
            <person name="Hitch T.C.A."/>
        </authorList>
    </citation>
    <scope>NUCLEOTIDE SEQUENCE [LARGE SCALE GENOMIC DNA]</scope>
    <source>
        <strain evidence="3 4">Sanger_23</strain>
    </source>
</reference>
<evidence type="ECO:0000256" key="1">
    <source>
        <dbReference type="ARBA" id="ARBA00022801"/>
    </source>
</evidence>
<feature type="domain" description="BD-FAE-like" evidence="2">
    <location>
        <begin position="53"/>
        <end position="260"/>
    </location>
</feature>
<gene>
    <name evidence="3" type="ORF">OCV61_12740</name>
</gene>
<name>A0ABT2TW08_9FIRM</name>
<dbReference type="PANTHER" id="PTHR48081:SF13">
    <property type="entry name" value="ALPHA_BETA HYDROLASE"/>
    <property type="match status" value="1"/>
</dbReference>
<dbReference type="SUPFAM" id="SSF53474">
    <property type="entry name" value="alpha/beta-Hydrolases"/>
    <property type="match status" value="1"/>
</dbReference>
<proteinExistence type="predicted"/>
<dbReference type="Proteomes" id="UP001652409">
    <property type="component" value="Unassembled WGS sequence"/>
</dbReference>
<protein>
    <submittedName>
        <fullName evidence="3">Alpha/beta hydrolase</fullName>
    </submittedName>
</protein>